<dbReference type="Proteomes" id="UP000540506">
    <property type="component" value="Unassembled WGS sequence"/>
</dbReference>
<proteinExistence type="predicted"/>
<reference evidence="1 2" key="1">
    <citation type="submission" date="2020-08" db="EMBL/GenBank/DDBJ databases">
        <title>Sequencing the genomes of 1000 actinobacteria strains.</title>
        <authorList>
            <person name="Klenk H.-P."/>
        </authorList>
    </citation>
    <scope>NUCLEOTIDE SEQUENCE [LARGE SCALE GENOMIC DNA]</scope>
    <source>
        <strain evidence="1 2">DSM 41654</strain>
    </source>
</reference>
<accession>A0A7W7W0F9</accession>
<sequence length="52" mass="5387">MDTPQLTGAMVSQLPLLTDVDTPADAALVAAQASGSRFAAHWHALNTGDPVR</sequence>
<evidence type="ECO:0000313" key="1">
    <source>
        <dbReference type="EMBL" id="MBB4928620.1"/>
    </source>
</evidence>
<dbReference type="AlphaFoldDB" id="A0A7W7W0F9"/>
<organism evidence="1 2">
    <name type="scientific">Kitasatospora kifunensis</name>
    <name type="common">Streptomyces kifunensis</name>
    <dbReference type="NCBI Taxonomy" id="58351"/>
    <lineage>
        <taxon>Bacteria</taxon>
        <taxon>Bacillati</taxon>
        <taxon>Actinomycetota</taxon>
        <taxon>Actinomycetes</taxon>
        <taxon>Kitasatosporales</taxon>
        <taxon>Streptomycetaceae</taxon>
        <taxon>Kitasatospora</taxon>
    </lineage>
</organism>
<evidence type="ECO:0000313" key="2">
    <source>
        <dbReference type="Proteomes" id="UP000540506"/>
    </source>
</evidence>
<gene>
    <name evidence="1" type="ORF">FHR34_007717</name>
</gene>
<protein>
    <submittedName>
        <fullName evidence="1">Uncharacterized protein</fullName>
    </submittedName>
</protein>
<dbReference type="EMBL" id="JACHJV010000003">
    <property type="protein sequence ID" value="MBB4928620.1"/>
    <property type="molecule type" value="Genomic_DNA"/>
</dbReference>
<comment type="caution">
    <text evidence="1">The sequence shown here is derived from an EMBL/GenBank/DDBJ whole genome shotgun (WGS) entry which is preliminary data.</text>
</comment>
<keyword evidence="2" id="KW-1185">Reference proteome</keyword>
<name>A0A7W7W0F9_KITKI</name>